<feature type="transmembrane region" description="Helical" evidence="1">
    <location>
        <begin position="12"/>
        <end position="32"/>
    </location>
</feature>
<feature type="transmembrane region" description="Helical" evidence="1">
    <location>
        <begin position="105"/>
        <end position="128"/>
    </location>
</feature>
<gene>
    <name evidence="2" type="ORF">CDL18_13955</name>
</gene>
<evidence type="ECO:0000313" key="2">
    <source>
        <dbReference type="EMBL" id="PLT52731.1"/>
    </source>
</evidence>
<sequence length="245" mass="27660">MNEIKRIGTNVLFWVGTVLLAMLFLASGAPYIETLLRTQYCAEGIGWVEGFRYCTTNENGLLFLPICVPIAAGACAETELRTRYALFYCSRTGKKQYYMKKVLESALPGGLMVYFAEILVLLGVYIGLQNITSYTEEIRTGVIVGMILLSLVRGFLNGFFWAGVGSMTAVLTRNHYLAYAMPFVLYYVLTLFQSRYYPKLYFLSPRYWAAPVYYGNLFCIMVLFGLCIGCACGLILAVKRRLDYV</sequence>
<protein>
    <recommendedName>
        <fullName evidence="4">ABC transporter permease</fullName>
    </recommendedName>
</protein>
<reference evidence="2 3" key="1">
    <citation type="journal article" date="2017" name="Genome Med.">
        <title>A novel Ruminococcus gnavus clade enriched in inflammatory bowel disease patients.</title>
        <authorList>
            <person name="Hall A.B."/>
            <person name="Yassour M."/>
            <person name="Sauk J."/>
            <person name="Garner A."/>
            <person name="Jiang X."/>
            <person name="Arthur T."/>
            <person name="Lagoudas G.K."/>
            <person name="Vatanen T."/>
            <person name="Fornelos N."/>
            <person name="Wilson R."/>
            <person name="Bertha M."/>
            <person name="Cohen M."/>
            <person name="Garber J."/>
            <person name="Khalili H."/>
            <person name="Gevers D."/>
            <person name="Ananthakrishnan A.N."/>
            <person name="Kugathasan S."/>
            <person name="Lander E.S."/>
            <person name="Blainey P."/>
            <person name="Vlamakis H."/>
            <person name="Xavier R.J."/>
            <person name="Huttenhower C."/>
        </authorList>
    </citation>
    <scope>NUCLEOTIDE SEQUENCE [LARGE SCALE GENOMIC DNA]</scope>
    <source>
        <strain evidence="2 3">RJX1118</strain>
    </source>
</reference>
<proteinExistence type="predicted"/>
<feature type="transmembrane region" description="Helical" evidence="1">
    <location>
        <begin position="140"/>
        <end position="164"/>
    </location>
</feature>
<dbReference type="EMBL" id="NIHM01000026">
    <property type="protein sequence ID" value="PLT52731.1"/>
    <property type="molecule type" value="Genomic_DNA"/>
</dbReference>
<keyword evidence="1" id="KW-1133">Transmembrane helix</keyword>
<accession>A0A2N5NEU2</accession>
<dbReference type="Proteomes" id="UP000234849">
    <property type="component" value="Unassembled WGS sequence"/>
</dbReference>
<dbReference type="RefSeq" id="WP_101880219.1">
    <property type="nucleotide sequence ID" value="NZ_JBBNNO010000002.1"/>
</dbReference>
<keyword evidence="1" id="KW-0472">Membrane</keyword>
<feature type="transmembrane region" description="Helical" evidence="1">
    <location>
        <begin position="176"/>
        <end position="193"/>
    </location>
</feature>
<evidence type="ECO:0008006" key="4">
    <source>
        <dbReference type="Google" id="ProtNLM"/>
    </source>
</evidence>
<evidence type="ECO:0000313" key="3">
    <source>
        <dbReference type="Proteomes" id="UP000234849"/>
    </source>
</evidence>
<comment type="caution">
    <text evidence="2">The sequence shown here is derived from an EMBL/GenBank/DDBJ whole genome shotgun (WGS) entry which is preliminary data.</text>
</comment>
<keyword evidence="1" id="KW-0812">Transmembrane</keyword>
<dbReference type="AlphaFoldDB" id="A0A2N5NEU2"/>
<organism evidence="2 3">
    <name type="scientific">Mediterraneibacter gnavus</name>
    <name type="common">Ruminococcus gnavus</name>
    <dbReference type="NCBI Taxonomy" id="33038"/>
    <lineage>
        <taxon>Bacteria</taxon>
        <taxon>Bacillati</taxon>
        <taxon>Bacillota</taxon>
        <taxon>Clostridia</taxon>
        <taxon>Lachnospirales</taxon>
        <taxon>Lachnospiraceae</taxon>
        <taxon>Mediterraneibacter</taxon>
    </lineage>
</organism>
<name>A0A2N5NEU2_MEDGN</name>
<evidence type="ECO:0000256" key="1">
    <source>
        <dbReference type="SAM" id="Phobius"/>
    </source>
</evidence>
<feature type="transmembrane region" description="Helical" evidence="1">
    <location>
        <begin position="213"/>
        <end position="238"/>
    </location>
</feature>